<dbReference type="SUPFAM" id="SSF53720">
    <property type="entry name" value="ALDH-like"/>
    <property type="match status" value="1"/>
</dbReference>
<dbReference type="InterPro" id="IPR016161">
    <property type="entry name" value="Ald_DH/histidinol_DH"/>
</dbReference>
<dbReference type="InterPro" id="IPR016162">
    <property type="entry name" value="Ald_DH_N"/>
</dbReference>
<keyword evidence="2 4" id="KW-0560">Oxidoreductase</keyword>
<feature type="active site" evidence="3">
    <location>
        <position position="246"/>
    </location>
</feature>
<dbReference type="PROSITE" id="PS00070">
    <property type="entry name" value="ALDEHYDE_DEHYDR_CYS"/>
    <property type="match status" value="1"/>
</dbReference>
<dbReference type="Pfam" id="PF00171">
    <property type="entry name" value="Aldedh"/>
    <property type="match status" value="1"/>
</dbReference>
<reference evidence="6 7" key="1">
    <citation type="submission" date="2018-05" db="EMBL/GenBank/DDBJ databases">
        <title>Genomic Encyclopedia of Type Strains, Phase IV (KMG-IV): sequencing the most valuable type-strain genomes for metagenomic binning, comparative biology and taxonomic classification.</title>
        <authorList>
            <person name="Goeker M."/>
        </authorList>
    </citation>
    <scope>NUCLEOTIDE SEQUENCE [LARGE SCALE GENOMIC DNA]</scope>
    <source>
        <strain evidence="6 7">DSM 566</strain>
    </source>
</reference>
<evidence type="ECO:0000256" key="1">
    <source>
        <dbReference type="ARBA" id="ARBA00009986"/>
    </source>
</evidence>
<keyword evidence="7" id="KW-1185">Reference proteome</keyword>
<gene>
    <name evidence="6" type="ORF">C7444_101158</name>
</gene>
<dbReference type="FunFam" id="3.40.309.10:FF:000012">
    <property type="entry name" value="Betaine aldehyde dehydrogenase"/>
    <property type="match status" value="1"/>
</dbReference>
<dbReference type="RefSeq" id="WP_110398910.1">
    <property type="nucleotide sequence ID" value="NZ_QJJS01000001.1"/>
</dbReference>
<dbReference type="NCBIfam" id="NF009725">
    <property type="entry name" value="PRK13252.1"/>
    <property type="match status" value="1"/>
</dbReference>
<dbReference type="FunFam" id="3.40.605.10:FF:000007">
    <property type="entry name" value="NAD/NADP-dependent betaine aldehyde dehydrogenase"/>
    <property type="match status" value="1"/>
</dbReference>
<accession>A0A318H8V0</accession>
<dbReference type="InterPro" id="IPR029510">
    <property type="entry name" value="Ald_DH_CS_GLU"/>
</dbReference>
<dbReference type="Proteomes" id="UP000247811">
    <property type="component" value="Unassembled WGS sequence"/>
</dbReference>
<dbReference type="InterPro" id="IPR016160">
    <property type="entry name" value="Ald_DH_CS_CYS"/>
</dbReference>
<dbReference type="Gene3D" id="3.40.605.10">
    <property type="entry name" value="Aldehyde Dehydrogenase, Chain A, domain 1"/>
    <property type="match status" value="1"/>
</dbReference>
<organism evidence="6 7">
    <name type="scientific">Sphaerotilus hippei</name>
    <dbReference type="NCBI Taxonomy" id="744406"/>
    <lineage>
        <taxon>Bacteria</taxon>
        <taxon>Pseudomonadati</taxon>
        <taxon>Pseudomonadota</taxon>
        <taxon>Betaproteobacteria</taxon>
        <taxon>Burkholderiales</taxon>
        <taxon>Sphaerotilaceae</taxon>
        <taxon>Sphaerotilus</taxon>
    </lineage>
</organism>
<dbReference type="EMBL" id="QJJS01000001">
    <property type="protein sequence ID" value="PXW99328.1"/>
    <property type="molecule type" value="Genomic_DNA"/>
</dbReference>
<dbReference type="CDD" id="cd07090">
    <property type="entry name" value="ALDH_F9_TMBADH"/>
    <property type="match status" value="1"/>
</dbReference>
<dbReference type="InterPro" id="IPR016163">
    <property type="entry name" value="Ald_DH_C"/>
</dbReference>
<comment type="caution">
    <text evidence="6">The sequence shown here is derived from an EMBL/GenBank/DDBJ whole genome shotgun (WGS) entry which is preliminary data.</text>
</comment>
<dbReference type="PANTHER" id="PTHR11699">
    <property type="entry name" value="ALDEHYDE DEHYDROGENASE-RELATED"/>
    <property type="match status" value="1"/>
</dbReference>
<dbReference type="InterPro" id="IPR015590">
    <property type="entry name" value="Aldehyde_DH_dom"/>
</dbReference>
<comment type="similarity">
    <text evidence="1 4">Belongs to the aldehyde dehydrogenase family.</text>
</comment>
<dbReference type="AlphaFoldDB" id="A0A318H8V0"/>
<dbReference type="Gene3D" id="3.40.309.10">
    <property type="entry name" value="Aldehyde Dehydrogenase, Chain A, domain 2"/>
    <property type="match status" value="1"/>
</dbReference>
<evidence type="ECO:0000259" key="5">
    <source>
        <dbReference type="Pfam" id="PF00171"/>
    </source>
</evidence>
<feature type="domain" description="Aldehyde dehydrogenase" evidence="5">
    <location>
        <begin position="17"/>
        <end position="472"/>
    </location>
</feature>
<evidence type="ECO:0000313" key="6">
    <source>
        <dbReference type="EMBL" id="PXW99328.1"/>
    </source>
</evidence>
<evidence type="ECO:0000256" key="4">
    <source>
        <dbReference type="RuleBase" id="RU003345"/>
    </source>
</evidence>
<proteinExistence type="inferred from homology"/>
<name>A0A318H8V0_9BURK</name>
<dbReference type="GO" id="GO:0016620">
    <property type="term" value="F:oxidoreductase activity, acting on the aldehyde or oxo group of donors, NAD or NADP as acceptor"/>
    <property type="evidence" value="ECO:0007669"/>
    <property type="project" value="InterPro"/>
</dbReference>
<protein>
    <submittedName>
        <fullName evidence="6">Betaine aldehyde dehydrogenase</fullName>
    </submittedName>
</protein>
<sequence>MSLLIPSFIDGRPCHGQGERFPTLNPATGQVIGEVHEALAADVEAAIASAQAGFEVWSAMSGAERGRVLSRAAAILRERNDELAALEVADTGKPIQEAAVVDVASGADCLEYFGGAAATLTGAQYPFKTALAYTRREPLGLCVGIGAWNYPIQIACWKSAPALAAGNAMIFKPSELTPMTAVKLAEVYAEAGLPPGVFNVLQGRGATGALLAQHPEVAKVSLTGSVPTGKRVMAAAAGTLKRVTMELGGKSPLIVFDDADLEQAVSAAMMANFYTQGEVCTNGTRVFVQRALLPRFLERLAERTALLRVGDPSDPVTEVGALISAAHHDKVMGYIAQGLEAGARLVVGGTAVTVPGCGGWFVAPTVFADCRDDMSIVQEEIFGPVMSVLAFDAEDEVLARANATRFGLAAGVFTQDIKRGHRMAARLKTGLCWINNYNITPVEMPFGGARESGIGHENSLLALEHYTQVKTVYLELGDVACSYR</sequence>
<evidence type="ECO:0000256" key="3">
    <source>
        <dbReference type="PROSITE-ProRule" id="PRU10007"/>
    </source>
</evidence>
<evidence type="ECO:0000256" key="2">
    <source>
        <dbReference type="ARBA" id="ARBA00023002"/>
    </source>
</evidence>
<dbReference type="OrthoDB" id="6187633at2"/>
<dbReference type="PROSITE" id="PS00687">
    <property type="entry name" value="ALDEHYDE_DEHYDR_GLU"/>
    <property type="match status" value="1"/>
</dbReference>
<evidence type="ECO:0000313" key="7">
    <source>
        <dbReference type="Proteomes" id="UP000247811"/>
    </source>
</evidence>